<protein>
    <submittedName>
        <fullName evidence="2">Hemin-degrading factor</fullName>
    </submittedName>
</protein>
<dbReference type="Pfam" id="PF05171">
    <property type="entry name" value="HemS"/>
    <property type="match status" value="2"/>
</dbReference>
<dbReference type="SUPFAM" id="SSF144064">
    <property type="entry name" value="Heme iron utilization protein-like"/>
    <property type="match status" value="1"/>
</dbReference>
<dbReference type="CDD" id="cd16830">
    <property type="entry name" value="HemS-like_N"/>
    <property type="match status" value="1"/>
</dbReference>
<keyword evidence="3" id="KW-1185">Reference proteome</keyword>
<feature type="domain" description="Haemin-degrading HemS/ChuX" evidence="1">
    <location>
        <begin position="209"/>
        <end position="340"/>
    </location>
</feature>
<feature type="domain" description="Haemin-degrading HemS/ChuX" evidence="1">
    <location>
        <begin position="34"/>
        <end position="156"/>
    </location>
</feature>
<accession>A0ABP8MGM8</accession>
<organism evidence="2 3">
    <name type="scientific">Rurimicrobium arvi</name>
    <dbReference type="NCBI Taxonomy" id="2049916"/>
    <lineage>
        <taxon>Bacteria</taxon>
        <taxon>Pseudomonadati</taxon>
        <taxon>Bacteroidota</taxon>
        <taxon>Chitinophagia</taxon>
        <taxon>Chitinophagales</taxon>
        <taxon>Chitinophagaceae</taxon>
        <taxon>Rurimicrobium</taxon>
    </lineage>
</organism>
<dbReference type="EMBL" id="BAABEZ010000004">
    <property type="protein sequence ID" value="GAA4450385.1"/>
    <property type="molecule type" value="Genomic_DNA"/>
</dbReference>
<sequence>MSHTIVTDLKSRYEQLKAEQPSVRIRNAAEMLHVSEADLVALNAGSTTTVLRPEFQEILKELLPLGELMALTRNDSVVHERKGVYDNVSFQGPVGLAVNPDIDLRIFLMHWKFAFAVTEGERHSIQFFDKSGTAVHKIYLTTESDAAAYHALVDRYAAAEQSSELITEAYPDAPAELPDADIDIAAFQESWKALKDTHEFFALTRTHKLTRTQALRLAPEGYVRSTDNGAARKLLQLAAEQQVPIMVFVGNRGCIQIHSGTVSKLLETGPWFNVLDPMFNLHLNEQSIAGTYVVQKPSTDGMITSLEVFDENGEMVVQFFGARKPGIPELESWRSIAAAL</sequence>
<dbReference type="RefSeq" id="WP_344822589.1">
    <property type="nucleotide sequence ID" value="NZ_BAABEZ010000004.1"/>
</dbReference>
<comment type="caution">
    <text evidence="2">The sequence shown here is derived from an EMBL/GenBank/DDBJ whole genome shotgun (WGS) entry which is preliminary data.</text>
</comment>
<evidence type="ECO:0000259" key="1">
    <source>
        <dbReference type="Pfam" id="PF05171"/>
    </source>
</evidence>
<name>A0ABP8MGM8_9BACT</name>
<dbReference type="CDD" id="cd16831">
    <property type="entry name" value="HemS-like_C"/>
    <property type="match status" value="1"/>
</dbReference>
<gene>
    <name evidence="2" type="ORF">GCM10023092_06130</name>
</gene>
<dbReference type="InterPro" id="IPR053733">
    <property type="entry name" value="Heme_Transport_Util_sf"/>
</dbReference>
<dbReference type="Gene3D" id="3.40.1570.10">
    <property type="entry name" value="HemS/ChuS/ChuX like domains"/>
    <property type="match status" value="2"/>
</dbReference>
<evidence type="ECO:0000313" key="3">
    <source>
        <dbReference type="Proteomes" id="UP001501410"/>
    </source>
</evidence>
<evidence type="ECO:0000313" key="2">
    <source>
        <dbReference type="EMBL" id="GAA4450385.1"/>
    </source>
</evidence>
<dbReference type="InterPro" id="IPR007845">
    <property type="entry name" value="HemS/ChuX_dom"/>
</dbReference>
<dbReference type="Proteomes" id="UP001501410">
    <property type="component" value="Unassembled WGS sequence"/>
</dbReference>
<proteinExistence type="predicted"/>
<reference evidence="3" key="1">
    <citation type="journal article" date="2019" name="Int. J. Syst. Evol. Microbiol.">
        <title>The Global Catalogue of Microorganisms (GCM) 10K type strain sequencing project: providing services to taxonomists for standard genome sequencing and annotation.</title>
        <authorList>
            <consortium name="The Broad Institute Genomics Platform"/>
            <consortium name="The Broad Institute Genome Sequencing Center for Infectious Disease"/>
            <person name="Wu L."/>
            <person name="Ma J."/>
        </authorList>
    </citation>
    <scope>NUCLEOTIDE SEQUENCE [LARGE SCALE GENOMIC DNA]</scope>
    <source>
        <strain evidence="3">JCM 31921</strain>
    </source>
</reference>